<dbReference type="Pfam" id="PF08447">
    <property type="entry name" value="PAS_3"/>
    <property type="match status" value="1"/>
</dbReference>
<dbReference type="CDD" id="cd12914">
    <property type="entry name" value="PDC1_DGC_like"/>
    <property type="match status" value="1"/>
</dbReference>
<keyword evidence="4" id="KW-1133">Transmembrane helix</keyword>
<dbReference type="InterPro" id="IPR013655">
    <property type="entry name" value="PAS_fold_3"/>
</dbReference>
<dbReference type="PROSITE" id="PS50112">
    <property type="entry name" value="PAS"/>
    <property type="match status" value="1"/>
</dbReference>
<dbReference type="FunFam" id="3.30.70.270:FF:000001">
    <property type="entry name" value="Diguanylate cyclase domain protein"/>
    <property type="match status" value="1"/>
</dbReference>
<dbReference type="PROSITE" id="PS50887">
    <property type="entry name" value="GGDEF"/>
    <property type="match status" value="1"/>
</dbReference>
<evidence type="ECO:0000256" key="3">
    <source>
        <dbReference type="ARBA" id="ARBA00023004"/>
    </source>
</evidence>
<evidence type="ECO:0000259" key="6">
    <source>
        <dbReference type="PROSITE" id="PS50887"/>
    </source>
</evidence>
<dbReference type="PANTHER" id="PTHR44757">
    <property type="entry name" value="DIGUANYLATE CYCLASE DGCP"/>
    <property type="match status" value="1"/>
</dbReference>
<dbReference type="SUPFAM" id="SSF55073">
    <property type="entry name" value="Nucleotide cyclase"/>
    <property type="match status" value="1"/>
</dbReference>
<dbReference type="CDD" id="cd12915">
    <property type="entry name" value="PDC2_DGC_like"/>
    <property type="match status" value="1"/>
</dbReference>
<dbReference type="InterPro" id="IPR035938">
    <property type="entry name" value="Hemerythrin-like_sf"/>
</dbReference>
<keyword evidence="4" id="KW-0472">Membrane</keyword>
<dbReference type="SMART" id="SM00267">
    <property type="entry name" value="GGDEF"/>
    <property type="match status" value="1"/>
</dbReference>
<feature type="domain" description="GGDEF" evidence="6">
    <location>
        <begin position="487"/>
        <end position="621"/>
    </location>
</feature>
<dbReference type="Proteomes" id="UP000006365">
    <property type="component" value="Chromosome"/>
</dbReference>
<evidence type="ECO:0000313" key="8">
    <source>
        <dbReference type="Proteomes" id="UP000006365"/>
    </source>
</evidence>
<evidence type="ECO:0000313" key="7">
    <source>
        <dbReference type="EMBL" id="ADW18663.1"/>
    </source>
</evidence>
<dbReference type="AlphaFoldDB" id="A0A7U3YNJ5"/>
<dbReference type="SUPFAM" id="SSF47188">
    <property type="entry name" value="Hemerythrin-like"/>
    <property type="match status" value="1"/>
</dbReference>
<dbReference type="InterPro" id="IPR043128">
    <property type="entry name" value="Rev_trsase/Diguanyl_cyclase"/>
</dbReference>
<proteinExistence type="inferred from homology"/>
<dbReference type="NCBIfam" id="TIGR02481">
    <property type="entry name" value="hemeryth_dom"/>
    <property type="match status" value="1"/>
</dbReference>
<dbReference type="NCBIfam" id="TIGR00254">
    <property type="entry name" value="GGDEF"/>
    <property type="match status" value="1"/>
</dbReference>
<gene>
    <name evidence="7" type="ordered locus">Despr_2525</name>
</gene>
<evidence type="ECO:0000259" key="5">
    <source>
        <dbReference type="PROSITE" id="PS50112"/>
    </source>
</evidence>
<dbReference type="NCBIfam" id="TIGR00229">
    <property type="entry name" value="sensory_box"/>
    <property type="match status" value="1"/>
</dbReference>
<dbReference type="InterPro" id="IPR000160">
    <property type="entry name" value="GGDEF_dom"/>
</dbReference>
<dbReference type="RefSeq" id="WP_015725189.1">
    <property type="nucleotide sequence ID" value="NC_014972.1"/>
</dbReference>
<dbReference type="InterPro" id="IPR052155">
    <property type="entry name" value="Biofilm_reg_signaling"/>
</dbReference>
<dbReference type="InterPro" id="IPR012312">
    <property type="entry name" value="Hemerythrin-like"/>
</dbReference>
<dbReference type="Pfam" id="PF01814">
    <property type="entry name" value="Hemerythrin"/>
    <property type="match status" value="1"/>
</dbReference>
<reference evidence="7 8" key="1">
    <citation type="journal article" date="2011" name="Stand. Genomic Sci.">
        <title>Complete genome sequence of Desulfobulbus propionicus type strain (1pr3).</title>
        <authorList>
            <person name="Pagani I."/>
            <person name="Lapidus A."/>
            <person name="Nolan M."/>
            <person name="Lucas S."/>
            <person name="Hammon N."/>
            <person name="Deshpande S."/>
            <person name="Cheng J.F."/>
            <person name="Chertkov O."/>
            <person name="Davenport K."/>
            <person name="Tapia R."/>
            <person name="Han C."/>
            <person name="Goodwin L."/>
            <person name="Pitluck S."/>
            <person name="Liolios K."/>
            <person name="Mavromatis K."/>
            <person name="Ivanova N."/>
            <person name="Mikhailova N."/>
            <person name="Pati A."/>
            <person name="Chen A."/>
            <person name="Palaniappan K."/>
            <person name="Land M."/>
            <person name="Hauser L."/>
            <person name="Chang Y.J."/>
            <person name="Jeffries C.D."/>
            <person name="Detter J.C."/>
            <person name="Brambilla E."/>
            <person name="Kannan K.P."/>
            <person name="Djao O.D."/>
            <person name="Rohde M."/>
            <person name="Pukall R."/>
            <person name="Spring S."/>
            <person name="Goker M."/>
            <person name="Sikorski J."/>
            <person name="Woyke T."/>
            <person name="Bristow J."/>
            <person name="Eisen J.A."/>
            <person name="Markowitz V."/>
            <person name="Hugenholtz P."/>
            <person name="Kyrpides N.C."/>
            <person name="Klenk H.P."/>
        </authorList>
    </citation>
    <scope>NUCLEOTIDE SEQUENCE [LARGE SCALE GENOMIC DNA]</scope>
    <source>
        <strain evidence="8">ATCC 33891 / DSM 2032 / 1pr3</strain>
    </source>
</reference>
<dbReference type="CDD" id="cd00130">
    <property type="entry name" value="PAS"/>
    <property type="match status" value="1"/>
</dbReference>
<dbReference type="EMBL" id="CP002364">
    <property type="protein sequence ID" value="ADW18663.1"/>
    <property type="molecule type" value="Genomic_DNA"/>
</dbReference>
<dbReference type="InterPro" id="IPR035965">
    <property type="entry name" value="PAS-like_dom_sf"/>
</dbReference>
<dbReference type="InterPro" id="IPR012827">
    <property type="entry name" value="Hemerythrin_metal-bd"/>
</dbReference>
<dbReference type="NCBIfam" id="NF033749">
    <property type="entry name" value="bact_hemeryth"/>
    <property type="match status" value="1"/>
</dbReference>
<dbReference type="Gene3D" id="1.20.120.50">
    <property type="entry name" value="Hemerythrin-like"/>
    <property type="match status" value="1"/>
</dbReference>
<dbReference type="SMART" id="SM00091">
    <property type="entry name" value="PAS"/>
    <property type="match status" value="1"/>
</dbReference>
<dbReference type="KEGG" id="dpr:Despr_2525"/>
<keyword evidence="3" id="KW-0408">Iron</keyword>
<comment type="similarity">
    <text evidence="1">Belongs to the hemerythrin family.</text>
</comment>
<dbReference type="GO" id="GO:0003824">
    <property type="term" value="F:catalytic activity"/>
    <property type="evidence" value="ECO:0007669"/>
    <property type="project" value="UniProtKB-ARBA"/>
</dbReference>
<organism evidence="7 8">
    <name type="scientific">Desulfobulbus propionicus (strain ATCC 33891 / DSM 2032 / VKM B-1956 / 1pr3)</name>
    <dbReference type="NCBI Taxonomy" id="577650"/>
    <lineage>
        <taxon>Bacteria</taxon>
        <taxon>Pseudomonadati</taxon>
        <taxon>Thermodesulfobacteriota</taxon>
        <taxon>Desulfobulbia</taxon>
        <taxon>Desulfobulbales</taxon>
        <taxon>Desulfobulbaceae</taxon>
        <taxon>Desulfobulbus</taxon>
    </lineage>
</organism>
<dbReference type="Gene3D" id="3.30.70.270">
    <property type="match status" value="1"/>
</dbReference>
<dbReference type="CDD" id="cd12107">
    <property type="entry name" value="Hemerythrin"/>
    <property type="match status" value="1"/>
</dbReference>
<evidence type="ECO:0000256" key="1">
    <source>
        <dbReference type="ARBA" id="ARBA00010587"/>
    </source>
</evidence>
<dbReference type="Gene3D" id="3.30.450.20">
    <property type="entry name" value="PAS domain"/>
    <property type="match status" value="2"/>
</dbReference>
<dbReference type="PANTHER" id="PTHR44757:SF2">
    <property type="entry name" value="BIOFILM ARCHITECTURE MAINTENANCE PROTEIN MBAA"/>
    <property type="match status" value="1"/>
</dbReference>
<keyword evidence="8" id="KW-1185">Reference proteome</keyword>
<dbReference type="InterPro" id="IPR029787">
    <property type="entry name" value="Nucleotide_cyclase"/>
</dbReference>
<evidence type="ECO:0000256" key="4">
    <source>
        <dbReference type="SAM" id="Phobius"/>
    </source>
</evidence>
<protein>
    <submittedName>
        <fullName evidence="7">Diguanylate cyclase with PAS/PAC sensor and hemerythrin-like metal-binding domain protein</fullName>
    </submittedName>
</protein>
<dbReference type="InterPro" id="IPR000014">
    <property type="entry name" value="PAS"/>
</dbReference>
<dbReference type="Pfam" id="PF00990">
    <property type="entry name" value="GGDEF"/>
    <property type="match status" value="1"/>
</dbReference>
<name>A0A7U3YNJ5_DESPD</name>
<dbReference type="GO" id="GO:0046872">
    <property type="term" value="F:metal ion binding"/>
    <property type="evidence" value="ECO:0007669"/>
    <property type="project" value="UniProtKB-KW"/>
</dbReference>
<keyword evidence="2" id="KW-0479">Metal-binding</keyword>
<feature type="domain" description="PAS" evidence="5">
    <location>
        <begin position="336"/>
        <end position="406"/>
    </location>
</feature>
<dbReference type="CDD" id="cd01949">
    <property type="entry name" value="GGDEF"/>
    <property type="match status" value="1"/>
</dbReference>
<keyword evidence="4" id="KW-0812">Transmembrane</keyword>
<sequence length="773" mass="84876">MASTRRRPFVSEWLIFAVCVLVIGAVFAYTNVHDHAHITDNERQRLATAATVTSDVLSHHLFSIGATLDNVRGGLRPGWLAREDAVAVCRERLKTLVDAMPSVRGILVMDPAGKIVTAARDELIGQILPQRQYLQVPMRHPDRDTLYVSPPYQSVSGPWLLNLTYALAGQSGEFAGVVSAALDPKALAVLLGSVRYAADAWVAFVHGNGTLFVWEPERGDVVGKSLALPGTLFTRFLESGLDAAVLEGTSRATGEPSMVALHRVQPAELHMDGPLIIAVGRNLEAVYAPWWHGLWRSLLIYGLLVLGGIAGLAVVQHRRRLALRAIEEREAQLRAIQSELETLFTLAPSLLGIGDLQGTFRKLNPAWEKWLGYASTELEGLSCLDFIHPQDREATKARIAELVQGRTITNFVARFRHKNGMYRFIEWHAAARDGCIYAAAQDVTQRQELERTLEQMAYHDRLTGLANRALLFDRLSQALFNARRKQTMVAILFIDLDGFKGVNDQYGHDAGDLVLKTIAERFLARVRATDTVARTGGDEFVIVLNELNRADEAGLVAQNLLEAVAPDIALASGTTCRVGASIGISLFPHDGIDMDTLLMAADAAMYQAKKAGKNQTVFADDGCQNAGAIVLDSRHLVGVAEIDRQHEGLVLLVNRLLDAARTHGDQAAMERLFHELAGATAQHFATEHALMQRYGYPRQAGHDAAHDYLLAEVDNFRGEIFKGGDQFMFSLLEAWLLEHILAEDLALGHFLQEQGMEATASGEENVALPPMRG</sequence>
<feature type="transmembrane region" description="Helical" evidence="4">
    <location>
        <begin position="294"/>
        <end position="315"/>
    </location>
</feature>
<dbReference type="SUPFAM" id="SSF55785">
    <property type="entry name" value="PYP-like sensor domain (PAS domain)"/>
    <property type="match status" value="1"/>
</dbReference>
<accession>A0A7U3YNJ5</accession>
<evidence type="ECO:0000256" key="2">
    <source>
        <dbReference type="ARBA" id="ARBA00022723"/>
    </source>
</evidence>